<comment type="caution">
    <text evidence="3">The sequence shown here is derived from an EMBL/GenBank/DDBJ whole genome shotgun (WGS) entry which is preliminary data.</text>
</comment>
<dbReference type="Pfam" id="PF07331">
    <property type="entry name" value="TctB"/>
    <property type="match status" value="1"/>
</dbReference>
<keyword evidence="4" id="KW-1185">Reference proteome</keyword>
<feature type="domain" description="DUF1468" evidence="2">
    <location>
        <begin position="34"/>
        <end position="170"/>
    </location>
</feature>
<gene>
    <name evidence="3" type="ORF">F8O03_14220</name>
</gene>
<feature type="transmembrane region" description="Helical" evidence="1">
    <location>
        <begin position="32"/>
        <end position="53"/>
    </location>
</feature>
<feature type="transmembrane region" description="Helical" evidence="1">
    <location>
        <begin position="147"/>
        <end position="168"/>
    </location>
</feature>
<dbReference type="OrthoDB" id="7950028at2"/>
<feature type="transmembrane region" description="Helical" evidence="1">
    <location>
        <begin position="106"/>
        <end position="135"/>
    </location>
</feature>
<proteinExistence type="predicted"/>
<reference evidence="3 4" key="1">
    <citation type="submission" date="2019-09" db="EMBL/GenBank/DDBJ databases">
        <title>Phylogeny of genus Pseudoclavibacter and closely related genus.</title>
        <authorList>
            <person name="Li Y."/>
        </authorList>
    </citation>
    <scope>NUCLEOTIDE SEQUENCE [LARGE SCALE GENOMIC DNA]</scope>
    <source>
        <strain evidence="3 4">THG-MD12</strain>
    </source>
</reference>
<dbReference type="Proteomes" id="UP000490386">
    <property type="component" value="Unassembled WGS sequence"/>
</dbReference>
<keyword evidence="1" id="KW-0812">Transmembrane</keyword>
<keyword evidence="1" id="KW-1133">Transmembrane helix</keyword>
<feature type="transmembrane region" description="Helical" evidence="1">
    <location>
        <begin position="65"/>
        <end position="86"/>
    </location>
</feature>
<accession>A0A7J5AYU8</accession>
<protein>
    <submittedName>
        <fullName evidence="3">Tripartite tricarboxylate transporter TctB family protein</fullName>
    </submittedName>
</protein>
<evidence type="ECO:0000313" key="4">
    <source>
        <dbReference type="Proteomes" id="UP000490386"/>
    </source>
</evidence>
<dbReference type="InterPro" id="IPR009936">
    <property type="entry name" value="DUF1468"/>
</dbReference>
<organism evidence="3 4">
    <name type="scientific">Pseudoclavibacter terrae</name>
    <dbReference type="NCBI Taxonomy" id="1530195"/>
    <lineage>
        <taxon>Bacteria</taxon>
        <taxon>Bacillati</taxon>
        <taxon>Actinomycetota</taxon>
        <taxon>Actinomycetes</taxon>
        <taxon>Micrococcales</taxon>
        <taxon>Microbacteriaceae</taxon>
        <taxon>Pseudoclavibacter</taxon>
    </lineage>
</organism>
<dbReference type="EMBL" id="WBJX01000005">
    <property type="protein sequence ID" value="KAB1636730.1"/>
    <property type="molecule type" value="Genomic_DNA"/>
</dbReference>
<evidence type="ECO:0000313" key="3">
    <source>
        <dbReference type="EMBL" id="KAB1636730.1"/>
    </source>
</evidence>
<evidence type="ECO:0000259" key="2">
    <source>
        <dbReference type="Pfam" id="PF07331"/>
    </source>
</evidence>
<dbReference type="RefSeq" id="WP_151424454.1">
    <property type="nucleotide sequence ID" value="NZ_WBJX01000005.1"/>
</dbReference>
<sequence>MDRSVEANPLDVALGINEETTDSRPVSRRRELLIAAGVIAVGGASIAVAFAVVPATGGDPFGPRWWPTLLGAGIVVLGALLVGVAIRRPDAASEDAPTRRGLVRMLLMLAAIAAYGVAWYFLHFVIVTLLLAAGLTFVLGGRCWRDLALFPVIVTAVLYGVFGVLLGVPL</sequence>
<name>A0A7J5AYU8_9MICO</name>
<keyword evidence="1" id="KW-0472">Membrane</keyword>
<evidence type="ECO:0000256" key="1">
    <source>
        <dbReference type="SAM" id="Phobius"/>
    </source>
</evidence>
<dbReference type="AlphaFoldDB" id="A0A7J5AYU8"/>